<name>A0ABM1C659_LIMPO</name>
<evidence type="ECO:0000313" key="2">
    <source>
        <dbReference type="Proteomes" id="UP000694941"/>
    </source>
</evidence>
<proteinExistence type="predicted"/>
<dbReference type="Proteomes" id="UP000694941">
    <property type="component" value="Unplaced"/>
</dbReference>
<protein>
    <submittedName>
        <fullName evidence="3">Uncharacterized protein LOC106478890</fullName>
    </submittedName>
</protein>
<evidence type="ECO:0000313" key="3">
    <source>
        <dbReference type="RefSeq" id="XP_013794923.1"/>
    </source>
</evidence>
<dbReference type="InterPro" id="IPR036691">
    <property type="entry name" value="Endo/exonu/phosph_ase_sf"/>
</dbReference>
<dbReference type="Gene3D" id="3.60.10.10">
    <property type="entry name" value="Endonuclease/exonuclease/phosphatase"/>
    <property type="match status" value="1"/>
</dbReference>
<gene>
    <name evidence="3" type="primary">LOC106478890</name>
</gene>
<keyword evidence="2" id="KW-1185">Reference proteome</keyword>
<accession>A0ABM1C659</accession>
<evidence type="ECO:0000259" key="1">
    <source>
        <dbReference type="Pfam" id="PF14529"/>
    </source>
</evidence>
<dbReference type="InterPro" id="IPR005135">
    <property type="entry name" value="Endo/exonuclease/phosphatase"/>
</dbReference>
<dbReference type="GeneID" id="106478890"/>
<dbReference type="SUPFAM" id="SSF56219">
    <property type="entry name" value="DNase I-like"/>
    <property type="match status" value="1"/>
</dbReference>
<sequence length="256" mass="28664">MPSSRERVRSTAEEGVKVADELRRFENGSADSYTVSESNGVDLDRDCSKSTEAVGVQCETSMGRVMIFNIYNPGVDIDPAEYREFFLPNSIICGDFNAHKPLWGGTKLDRRGQILGDLVMESDKMVLNDGRGTCIVRGNLSALDLTIVDSKLASLATWDVKDYDLGSDHLPVITSVKVPFEVKSSTTFWNFSKANWFNFCTFLDLSIQNIDMSSLVESVYSRIVNIILEGAETFIPQSTTERTKHQTPWNMECEKD</sequence>
<feature type="domain" description="Endonuclease/exonuclease/phosphatase" evidence="1">
    <location>
        <begin position="89"/>
        <end position="173"/>
    </location>
</feature>
<organism evidence="2 3">
    <name type="scientific">Limulus polyphemus</name>
    <name type="common">Atlantic horseshoe crab</name>
    <dbReference type="NCBI Taxonomy" id="6850"/>
    <lineage>
        <taxon>Eukaryota</taxon>
        <taxon>Metazoa</taxon>
        <taxon>Ecdysozoa</taxon>
        <taxon>Arthropoda</taxon>
        <taxon>Chelicerata</taxon>
        <taxon>Merostomata</taxon>
        <taxon>Xiphosura</taxon>
        <taxon>Limulidae</taxon>
        <taxon>Limulus</taxon>
    </lineage>
</organism>
<dbReference type="PANTHER" id="PTHR33273">
    <property type="entry name" value="DOMAIN-CONTAINING PROTEIN, PUTATIVE-RELATED"/>
    <property type="match status" value="1"/>
</dbReference>
<dbReference type="RefSeq" id="XP_013794923.1">
    <property type="nucleotide sequence ID" value="XM_013939469.1"/>
</dbReference>
<reference evidence="3" key="1">
    <citation type="submission" date="2025-08" db="UniProtKB">
        <authorList>
            <consortium name="RefSeq"/>
        </authorList>
    </citation>
    <scope>IDENTIFICATION</scope>
    <source>
        <tissue evidence="3">Muscle</tissue>
    </source>
</reference>
<dbReference type="PANTHER" id="PTHR33273:SF4">
    <property type="entry name" value="ENDONUCLEASE_EXONUCLEASE_PHOSPHATASE DOMAIN-CONTAINING PROTEIN"/>
    <property type="match status" value="1"/>
</dbReference>
<dbReference type="Pfam" id="PF14529">
    <property type="entry name" value="Exo_endo_phos_2"/>
    <property type="match status" value="1"/>
</dbReference>